<dbReference type="EMBL" id="LVVK01000006">
    <property type="protein sequence ID" value="OPB44705.1"/>
    <property type="molecule type" value="Genomic_DNA"/>
</dbReference>
<dbReference type="InterPro" id="IPR041712">
    <property type="entry name" value="DHPS-like_MBL-fold"/>
</dbReference>
<evidence type="ECO:0000259" key="3">
    <source>
        <dbReference type="PROSITE" id="PS50048"/>
    </source>
</evidence>
<keyword evidence="1" id="KW-0479">Metal-binding</keyword>
<comment type="caution">
    <text evidence="4">The sequence shown here is derived from an EMBL/GenBank/DDBJ whole genome shotgun (WGS) entry which is preliminary data.</text>
</comment>
<dbReference type="GO" id="GO:0008270">
    <property type="term" value="F:zinc ion binding"/>
    <property type="evidence" value="ECO:0007669"/>
    <property type="project" value="InterPro"/>
</dbReference>
<dbReference type="SMART" id="SM00066">
    <property type="entry name" value="GAL4"/>
    <property type="match status" value="1"/>
</dbReference>
<dbReference type="InterPro" id="IPR001138">
    <property type="entry name" value="Zn2Cys6_DnaBD"/>
</dbReference>
<dbReference type="GO" id="GO:0016740">
    <property type="term" value="F:transferase activity"/>
    <property type="evidence" value="ECO:0007669"/>
    <property type="project" value="TreeGrafter"/>
</dbReference>
<dbReference type="CDD" id="cd07713">
    <property type="entry name" value="DHPS-like_MBL-fold"/>
    <property type="match status" value="1"/>
</dbReference>
<dbReference type="CDD" id="cd12148">
    <property type="entry name" value="fungal_TF_MHR"/>
    <property type="match status" value="1"/>
</dbReference>
<proteinExistence type="predicted"/>
<sequence>MGTRVSKACQRCQRRKLKCDGSDECLACKAAGQRCLYASVSRKRGLVEGYVKGLERLLGFAIQRDASLTTDIQRFFNRFPGQESQTVVPESQTMLDSWKQSVLAKDVERLLPALEQGERQKWKSLFTEHDMEMAGCAEGDHTAAASIITPRRIPECNIELPNIESQSGNMSVKEDVYTNERLFGKTKQYRLPTSTIHNLALAGLPLDAKKMVDSYLTYTNCWFPILEPHELLRTFHQYHRHTEGSRDGQTAVLWATLAFESCQTASTETMPHIDLSQQPLYQKARALIPTEDASHDFGHVQALLILAMMNMGYNRLKSCWLLVGHASRLMSYLERRTTPSGLKAGCIDAFSTRKAHLLVALSILETLLTLRTEALRIFERRHCHASLPEDGLEEWENPKVFGQADEVAQQYNEIPGRIASTFNTLSRSISCLEAISTTKSDLIHSESSNTTMLANIQSRMVELQPLPARSAYPHFFLSYTAIQCAIQAEKSAKLSASQVESVPNIGSPETDDIFGCFAKASTALQEFHRIHKPERTPVLLLAIYDQMIECMSRTARDLLDLKGKDFMPTIAAFTDSMQKVRTTASVQLAELDSLDFHVLINDEIDQISPSLNCNIRHAQSFAGVPLDEVADPSSRGGAKMEMPMHNICCGAHGLSLFITAKLGTQERTLLFDAGPEAGFLEMNAERMRLNMSDIDVIFLSHWHRDHSGGLLSAISLANKDKPSHAKVTVDVHPDRPDFRGIMFREPISLQADPTFAEIEAKGGELSLSSQPKTVLGNMFMISGSVPRQTDYEGGIPGGIRYMSSNGAWEPDELISEERFVMCKIKGKGLVIFTGCSHAGLINIAKHAKSLDDSPIYAIIGGYHLADASNEKMRRTMDDLKQLEPSILMPGHCTGWRFKLLIEHEMPGQMAPIFGGTKYEVV</sequence>
<dbReference type="AlphaFoldDB" id="A0A1T3CUM1"/>
<gene>
    <name evidence="4" type="ORF">A0O28_0088420</name>
</gene>
<dbReference type="GO" id="GO:0003677">
    <property type="term" value="F:DNA binding"/>
    <property type="evidence" value="ECO:0007669"/>
    <property type="project" value="InterPro"/>
</dbReference>
<dbReference type="SUPFAM" id="SSF57701">
    <property type="entry name" value="Zn2/Cys6 DNA-binding domain"/>
    <property type="match status" value="1"/>
</dbReference>
<dbReference type="PANTHER" id="PTHR13754">
    <property type="entry name" value="METALLO-BETA-LACTAMASE SUPERFAMILY PROTEIN"/>
    <property type="match status" value="1"/>
</dbReference>
<dbReference type="CDD" id="cd00067">
    <property type="entry name" value="GAL4"/>
    <property type="match status" value="1"/>
</dbReference>
<protein>
    <recommendedName>
        <fullName evidence="3">Zn(2)-C6 fungal-type domain-containing protein</fullName>
    </recommendedName>
</protein>
<keyword evidence="2" id="KW-0539">Nucleus</keyword>
<dbReference type="SUPFAM" id="SSF56281">
    <property type="entry name" value="Metallo-hydrolase/oxidoreductase"/>
    <property type="match status" value="1"/>
</dbReference>
<dbReference type="Gene3D" id="4.10.240.10">
    <property type="entry name" value="Zn(2)-C6 fungal-type DNA-binding domain"/>
    <property type="match status" value="1"/>
</dbReference>
<dbReference type="Proteomes" id="UP000191004">
    <property type="component" value="Unassembled WGS sequence"/>
</dbReference>
<dbReference type="InterPro" id="IPR007219">
    <property type="entry name" value="XnlR_reg_dom"/>
</dbReference>
<evidence type="ECO:0000313" key="4">
    <source>
        <dbReference type="EMBL" id="OPB44705.1"/>
    </source>
</evidence>
<name>A0A1T3CUM1_9HYPO</name>
<dbReference type="InterPro" id="IPR036866">
    <property type="entry name" value="RibonucZ/Hydroxyglut_hydro"/>
</dbReference>
<dbReference type="GO" id="GO:0006351">
    <property type="term" value="P:DNA-templated transcription"/>
    <property type="evidence" value="ECO:0007669"/>
    <property type="project" value="InterPro"/>
</dbReference>
<accession>A0A1T3CUM1</accession>
<dbReference type="Pfam" id="PF04082">
    <property type="entry name" value="Fungal_trans"/>
    <property type="match status" value="1"/>
</dbReference>
<dbReference type="PANTHER" id="PTHR13754:SF13">
    <property type="entry name" value="METALLO-BETA-LACTAMASE SUPERFAMILY PROTEIN (AFU_ORTHOLOGUE AFUA_3G07630)"/>
    <property type="match status" value="1"/>
</dbReference>
<feature type="domain" description="Zn(2)-C6 fungal-type" evidence="3">
    <location>
        <begin position="8"/>
        <end position="37"/>
    </location>
</feature>
<dbReference type="InterPro" id="IPR001279">
    <property type="entry name" value="Metallo-B-lactamas"/>
</dbReference>
<evidence type="ECO:0000313" key="5">
    <source>
        <dbReference type="Proteomes" id="UP000191004"/>
    </source>
</evidence>
<dbReference type="InterPro" id="IPR036864">
    <property type="entry name" value="Zn2-C6_fun-type_DNA-bd_sf"/>
</dbReference>
<dbReference type="Gene3D" id="3.60.15.10">
    <property type="entry name" value="Ribonuclease Z/Hydroxyacylglutathione hydrolase-like"/>
    <property type="match status" value="1"/>
</dbReference>
<dbReference type="GO" id="GO:0000981">
    <property type="term" value="F:DNA-binding transcription factor activity, RNA polymerase II-specific"/>
    <property type="evidence" value="ECO:0007669"/>
    <property type="project" value="InterPro"/>
</dbReference>
<dbReference type="InterPro" id="IPR052926">
    <property type="entry name" value="Metallo-beta-lactamase_dom"/>
</dbReference>
<evidence type="ECO:0000256" key="2">
    <source>
        <dbReference type="ARBA" id="ARBA00023242"/>
    </source>
</evidence>
<dbReference type="Pfam" id="PF00753">
    <property type="entry name" value="Lactamase_B"/>
    <property type="match status" value="1"/>
</dbReference>
<keyword evidence="5" id="KW-1185">Reference proteome</keyword>
<organism evidence="4 5">
    <name type="scientific">Trichoderma guizhouense</name>
    <dbReference type="NCBI Taxonomy" id="1491466"/>
    <lineage>
        <taxon>Eukaryota</taxon>
        <taxon>Fungi</taxon>
        <taxon>Dikarya</taxon>
        <taxon>Ascomycota</taxon>
        <taxon>Pezizomycotina</taxon>
        <taxon>Sordariomycetes</taxon>
        <taxon>Hypocreomycetidae</taxon>
        <taxon>Hypocreales</taxon>
        <taxon>Hypocreaceae</taxon>
        <taxon>Trichoderma</taxon>
    </lineage>
</organism>
<dbReference type="PROSITE" id="PS50048">
    <property type="entry name" value="ZN2_CY6_FUNGAL_2"/>
    <property type="match status" value="1"/>
</dbReference>
<reference evidence="4 5" key="1">
    <citation type="submission" date="2016-04" db="EMBL/GenBank/DDBJ databases">
        <title>Multiple horizontal gene transfer events from other fungi enriched the ability of the initially mycotrophic fungus Trichoderma (Ascomycota) to feed on dead plant biomass.</title>
        <authorList>
            <person name="Atanasova L."/>
            <person name="Chenthamara K."/>
            <person name="Zhang J."/>
            <person name="Grujic M."/>
            <person name="Henrissat B."/>
            <person name="Kuo A."/>
            <person name="Aertz A."/>
            <person name="Salamov A."/>
            <person name="Lipzen A."/>
            <person name="Labutti K."/>
            <person name="Barry K."/>
            <person name="Miao Y."/>
            <person name="Rahimi M.J."/>
            <person name="Shen Q."/>
            <person name="Grigoriev I.V."/>
            <person name="Kubicek C.P."/>
            <person name="Druzhinina I.S."/>
        </authorList>
    </citation>
    <scope>NUCLEOTIDE SEQUENCE [LARGE SCALE GENOMIC DNA]</scope>
    <source>
        <strain evidence="4 5">NJAU 4742</strain>
    </source>
</reference>
<evidence type="ECO:0000256" key="1">
    <source>
        <dbReference type="ARBA" id="ARBA00022723"/>
    </source>
</evidence>